<dbReference type="EMBL" id="MU274925">
    <property type="protein sequence ID" value="KAI0086265.1"/>
    <property type="molecule type" value="Genomic_DNA"/>
</dbReference>
<comment type="caution">
    <text evidence="1">The sequence shown here is derived from an EMBL/GenBank/DDBJ whole genome shotgun (WGS) entry which is preliminary data.</text>
</comment>
<sequence length="327" mass="35195">MQSLRHAVTVLYSELAWSKPLIELPSKYLKIDEPRWTHLSLVPPRFPGSGIPSINTTQGSNETVLRTCTRLPPVFSVKAHTTPPQDHHGVLVPKVIFGRFHGVVLILIVVSVAYAAASPTTRAVTSPSRAIPNRPTIVCEPSTVRTGSGSCTSDVDHPQAEGASSRPPDSFYPYIPTPPTPPSYRTSPTHRLTSVNANADNTSHPTPSSPLSTSSTTGQSSDDGRMRMMRRRRRTDGDYVSVDSTNTSESSPTPASSITTTITSRYYAENAHLDSQPSSTPPPSPSPTPSNSNPNWKTIVAIIVGVGVFVGIIPSWVIGSVIWREGV</sequence>
<proteinExistence type="predicted"/>
<protein>
    <submittedName>
        <fullName evidence="1">Uncharacterized protein</fullName>
    </submittedName>
</protein>
<gene>
    <name evidence="1" type="ORF">BDY19DRAFT_908510</name>
</gene>
<keyword evidence="2" id="KW-1185">Reference proteome</keyword>
<dbReference type="Proteomes" id="UP001055072">
    <property type="component" value="Unassembled WGS sequence"/>
</dbReference>
<name>A0ACB8TWA4_9APHY</name>
<evidence type="ECO:0000313" key="1">
    <source>
        <dbReference type="EMBL" id="KAI0086265.1"/>
    </source>
</evidence>
<evidence type="ECO:0000313" key="2">
    <source>
        <dbReference type="Proteomes" id="UP001055072"/>
    </source>
</evidence>
<reference evidence="1" key="1">
    <citation type="journal article" date="2021" name="Environ. Microbiol.">
        <title>Gene family expansions and transcriptome signatures uncover fungal adaptations to wood decay.</title>
        <authorList>
            <person name="Hage H."/>
            <person name="Miyauchi S."/>
            <person name="Viragh M."/>
            <person name="Drula E."/>
            <person name="Min B."/>
            <person name="Chaduli D."/>
            <person name="Navarro D."/>
            <person name="Favel A."/>
            <person name="Norest M."/>
            <person name="Lesage-Meessen L."/>
            <person name="Balint B."/>
            <person name="Merenyi Z."/>
            <person name="de Eugenio L."/>
            <person name="Morin E."/>
            <person name="Martinez A.T."/>
            <person name="Baldrian P."/>
            <person name="Stursova M."/>
            <person name="Martinez M.J."/>
            <person name="Novotny C."/>
            <person name="Magnuson J.K."/>
            <person name="Spatafora J.W."/>
            <person name="Maurice S."/>
            <person name="Pangilinan J."/>
            <person name="Andreopoulos W."/>
            <person name="LaButti K."/>
            <person name="Hundley H."/>
            <person name="Na H."/>
            <person name="Kuo A."/>
            <person name="Barry K."/>
            <person name="Lipzen A."/>
            <person name="Henrissat B."/>
            <person name="Riley R."/>
            <person name="Ahrendt S."/>
            <person name="Nagy L.G."/>
            <person name="Grigoriev I.V."/>
            <person name="Martin F."/>
            <person name="Rosso M.N."/>
        </authorList>
    </citation>
    <scope>NUCLEOTIDE SEQUENCE</scope>
    <source>
        <strain evidence="1">CBS 384.51</strain>
    </source>
</reference>
<accession>A0ACB8TWA4</accession>
<organism evidence="1 2">
    <name type="scientific">Irpex rosettiformis</name>
    <dbReference type="NCBI Taxonomy" id="378272"/>
    <lineage>
        <taxon>Eukaryota</taxon>
        <taxon>Fungi</taxon>
        <taxon>Dikarya</taxon>
        <taxon>Basidiomycota</taxon>
        <taxon>Agaricomycotina</taxon>
        <taxon>Agaricomycetes</taxon>
        <taxon>Polyporales</taxon>
        <taxon>Irpicaceae</taxon>
        <taxon>Irpex</taxon>
    </lineage>
</organism>